<dbReference type="CDD" id="cd17471">
    <property type="entry name" value="MFS_Set"/>
    <property type="match status" value="1"/>
</dbReference>
<feature type="transmembrane region" description="Helical" evidence="9">
    <location>
        <begin position="348"/>
        <end position="366"/>
    </location>
</feature>
<feature type="transmembrane region" description="Helical" evidence="9">
    <location>
        <begin position="372"/>
        <end position="390"/>
    </location>
</feature>
<accession>A0ABQ2CXH6</accession>
<name>A0ABQ2CXH6_9DEIO</name>
<feature type="transmembrane region" description="Helical" evidence="9">
    <location>
        <begin position="308"/>
        <end position="327"/>
    </location>
</feature>
<organism evidence="11 12">
    <name type="scientific">Deinococcus roseus</name>
    <dbReference type="NCBI Taxonomy" id="392414"/>
    <lineage>
        <taxon>Bacteria</taxon>
        <taxon>Thermotogati</taxon>
        <taxon>Deinococcota</taxon>
        <taxon>Deinococci</taxon>
        <taxon>Deinococcales</taxon>
        <taxon>Deinococcaceae</taxon>
        <taxon>Deinococcus</taxon>
    </lineage>
</organism>
<keyword evidence="7 9" id="KW-1133">Transmembrane helix</keyword>
<dbReference type="Pfam" id="PF07690">
    <property type="entry name" value="MFS_1"/>
    <property type="match status" value="1"/>
</dbReference>
<feature type="transmembrane region" description="Helical" evidence="9">
    <location>
        <begin position="104"/>
        <end position="129"/>
    </location>
</feature>
<proteinExistence type="inferred from homology"/>
<dbReference type="PANTHER" id="PTHR23535:SF2">
    <property type="entry name" value="SUGAR EFFLUX TRANSPORTER A-RELATED"/>
    <property type="match status" value="1"/>
</dbReference>
<keyword evidence="5" id="KW-0762">Sugar transport</keyword>
<dbReference type="InterPro" id="IPR020846">
    <property type="entry name" value="MFS_dom"/>
</dbReference>
<evidence type="ECO:0000256" key="9">
    <source>
        <dbReference type="SAM" id="Phobius"/>
    </source>
</evidence>
<dbReference type="Gene3D" id="1.20.1250.20">
    <property type="entry name" value="MFS general substrate transporter like domains"/>
    <property type="match status" value="2"/>
</dbReference>
<feature type="transmembrane region" description="Helical" evidence="9">
    <location>
        <begin position="212"/>
        <end position="234"/>
    </location>
</feature>
<evidence type="ECO:0000256" key="5">
    <source>
        <dbReference type="ARBA" id="ARBA00022597"/>
    </source>
</evidence>
<dbReference type="EMBL" id="BMOD01000003">
    <property type="protein sequence ID" value="GGJ29235.1"/>
    <property type="molecule type" value="Genomic_DNA"/>
</dbReference>
<reference evidence="12" key="1">
    <citation type="journal article" date="2019" name="Int. J. Syst. Evol. Microbiol.">
        <title>The Global Catalogue of Microorganisms (GCM) 10K type strain sequencing project: providing services to taxonomists for standard genome sequencing and annotation.</title>
        <authorList>
            <consortium name="The Broad Institute Genomics Platform"/>
            <consortium name="The Broad Institute Genome Sequencing Center for Infectious Disease"/>
            <person name="Wu L."/>
            <person name="Ma J."/>
        </authorList>
    </citation>
    <scope>NUCLEOTIDE SEQUENCE [LARGE SCALE GENOMIC DNA]</scope>
    <source>
        <strain evidence="12">JCM 14370</strain>
    </source>
</reference>
<evidence type="ECO:0000313" key="12">
    <source>
        <dbReference type="Proteomes" id="UP000632222"/>
    </source>
</evidence>
<evidence type="ECO:0000256" key="2">
    <source>
        <dbReference type="ARBA" id="ARBA00006523"/>
    </source>
</evidence>
<evidence type="ECO:0000256" key="8">
    <source>
        <dbReference type="ARBA" id="ARBA00023136"/>
    </source>
</evidence>
<feature type="domain" description="Major facilitator superfamily (MFS) profile" evidence="10">
    <location>
        <begin position="15"/>
        <end position="395"/>
    </location>
</feature>
<evidence type="ECO:0000313" key="11">
    <source>
        <dbReference type="EMBL" id="GGJ29235.1"/>
    </source>
</evidence>
<evidence type="ECO:0000256" key="7">
    <source>
        <dbReference type="ARBA" id="ARBA00022989"/>
    </source>
</evidence>
<dbReference type="PROSITE" id="PS50850">
    <property type="entry name" value="MFS"/>
    <property type="match status" value="1"/>
</dbReference>
<feature type="transmembrane region" description="Helical" evidence="9">
    <location>
        <begin position="150"/>
        <end position="168"/>
    </location>
</feature>
<keyword evidence="8 9" id="KW-0472">Membrane</keyword>
<comment type="caution">
    <text evidence="11">The sequence shown here is derived from an EMBL/GenBank/DDBJ whole genome shotgun (WGS) entry which is preliminary data.</text>
</comment>
<feature type="transmembrane region" description="Helical" evidence="9">
    <location>
        <begin position="283"/>
        <end position="302"/>
    </location>
</feature>
<feature type="transmembrane region" description="Helical" evidence="9">
    <location>
        <begin position="21"/>
        <end position="40"/>
    </location>
</feature>
<dbReference type="InterPro" id="IPR036259">
    <property type="entry name" value="MFS_trans_sf"/>
</dbReference>
<evidence type="ECO:0000256" key="6">
    <source>
        <dbReference type="ARBA" id="ARBA00022692"/>
    </source>
</evidence>
<dbReference type="InterPro" id="IPR011701">
    <property type="entry name" value="MFS"/>
</dbReference>
<dbReference type="RefSeq" id="WP_189001792.1">
    <property type="nucleotide sequence ID" value="NZ_BMOD01000003.1"/>
</dbReference>
<protein>
    <submittedName>
        <fullName evidence="11">Sugar efflux transporter</fullName>
    </submittedName>
</protein>
<feature type="transmembrane region" description="Helical" evidence="9">
    <location>
        <begin position="174"/>
        <end position="191"/>
    </location>
</feature>
<keyword evidence="4" id="KW-1003">Cell membrane</keyword>
<evidence type="ECO:0000259" key="10">
    <source>
        <dbReference type="PROSITE" id="PS50850"/>
    </source>
</evidence>
<dbReference type="SUPFAM" id="SSF103473">
    <property type="entry name" value="MFS general substrate transporter"/>
    <property type="match status" value="1"/>
</dbReference>
<evidence type="ECO:0000256" key="4">
    <source>
        <dbReference type="ARBA" id="ARBA00022475"/>
    </source>
</evidence>
<feature type="transmembrane region" description="Helical" evidence="9">
    <location>
        <begin position="82"/>
        <end position="98"/>
    </location>
</feature>
<comment type="similarity">
    <text evidence="2">Belongs to the major facilitator superfamily. Set transporter family.</text>
</comment>
<keyword evidence="6 9" id="KW-0812">Transmembrane</keyword>
<feature type="transmembrane region" description="Helical" evidence="9">
    <location>
        <begin position="254"/>
        <end position="276"/>
    </location>
</feature>
<evidence type="ECO:0000256" key="1">
    <source>
        <dbReference type="ARBA" id="ARBA00004651"/>
    </source>
</evidence>
<feature type="transmembrane region" description="Helical" evidence="9">
    <location>
        <begin position="52"/>
        <end position="70"/>
    </location>
</feature>
<dbReference type="PANTHER" id="PTHR23535">
    <property type="entry name" value="SUGAR EFFLUX TRANSPORTER A-RELATED"/>
    <property type="match status" value="1"/>
</dbReference>
<dbReference type="Proteomes" id="UP000632222">
    <property type="component" value="Unassembled WGS sequence"/>
</dbReference>
<comment type="subcellular location">
    <subcellularLocation>
        <location evidence="1">Cell membrane</location>
        <topology evidence="1">Multi-pass membrane protein</topology>
    </subcellularLocation>
</comment>
<keyword evidence="3" id="KW-0813">Transport</keyword>
<sequence>MKFLHTLKDLFQIPGYARLSVALTIFGIAVSYIMPFTSLFATTEAHMSKTQLGIFVTAMSVASILISTQLARMSDRVQDRKWILMFTLLCSAVGYLLFSVIRDFYVLLLIACTLLGAGSAAFPQLFAFARIRIQGQQVQNPELAISTLRTFFSLAWVVGPATGAVLLASLGFPWLYRIAALCTVLAAWIVWQFKSLKTTSVSSQPPRSLRMVLKSPTVMAIFSGFTLLSVAGALSQIVLPLRVVQDLHGSKEQVGLLFSLAAGLEIPFMIYFGIIASRLPKSLLIIGAAALQGIYFLVLSQATAVWHIFPAQILAAVVISVTQGLGISYFQDLMPDEPGMATTLNANASRTGSILSGLLFGMLSSLLLNNQLFLLCMGMCWLCALLLFGFGREKHLQAYHLSRQQVK</sequence>
<gene>
    <name evidence="11" type="ORF">GCM10008938_14180</name>
</gene>
<keyword evidence="12" id="KW-1185">Reference proteome</keyword>
<evidence type="ECO:0000256" key="3">
    <source>
        <dbReference type="ARBA" id="ARBA00022448"/>
    </source>
</evidence>